<feature type="transmembrane region" description="Helical" evidence="1">
    <location>
        <begin position="108"/>
        <end position="127"/>
    </location>
</feature>
<feature type="transmembrane region" description="Helical" evidence="1">
    <location>
        <begin position="81"/>
        <end position="102"/>
    </location>
</feature>
<feature type="transmembrane region" description="Helical" evidence="1">
    <location>
        <begin position="12"/>
        <end position="33"/>
    </location>
</feature>
<proteinExistence type="predicted"/>
<dbReference type="InterPro" id="IPR019235">
    <property type="entry name" value="DUF2178_TM"/>
</dbReference>
<keyword evidence="1" id="KW-0472">Membrane</keyword>
<protein>
    <recommendedName>
        <fullName evidence="4">DUF2178 domain-containing protein</fullName>
    </recommendedName>
</protein>
<gene>
    <name evidence="2" type="ordered locus">Huta_0758</name>
</gene>
<name>C7NTV4_HALUD</name>
<dbReference type="OrthoDB" id="377956at2157"/>
<dbReference type="HOGENOM" id="CLU_1881020_0_0_2"/>
<keyword evidence="1" id="KW-1133">Transmembrane helix</keyword>
<dbReference type="STRING" id="519442.Huta_0758"/>
<dbReference type="Pfam" id="PF09946">
    <property type="entry name" value="DUF2178"/>
    <property type="match status" value="1"/>
</dbReference>
<dbReference type="RefSeq" id="WP_015788523.1">
    <property type="nucleotide sequence ID" value="NC_013158.1"/>
</dbReference>
<evidence type="ECO:0000313" key="2">
    <source>
        <dbReference type="EMBL" id="ACV10943.1"/>
    </source>
</evidence>
<dbReference type="KEGG" id="hut:Huta_0758"/>
<evidence type="ECO:0008006" key="4">
    <source>
        <dbReference type="Google" id="ProtNLM"/>
    </source>
</evidence>
<accession>C7NTV4</accession>
<keyword evidence="1" id="KW-0812">Transmembrane</keyword>
<sequence length="135" mass="14762">MEFTNWSSIGRIRVVIVGMFLGGIGFGFTMAMLEDSIPAFSPFWAGIGLMGVAGVAGYAYYRRLDRAGIADERSKQISYKATAISWSGLLVGLSVVLLILSMTNLDLPMIPVLLGFIVGSIVVQQVANEYYRRQM</sequence>
<feature type="transmembrane region" description="Helical" evidence="1">
    <location>
        <begin position="39"/>
        <end position="61"/>
    </location>
</feature>
<dbReference type="EMBL" id="CP001687">
    <property type="protein sequence ID" value="ACV10943.1"/>
    <property type="molecule type" value="Genomic_DNA"/>
</dbReference>
<dbReference type="GeneID" id="8383028"/>
<dbReference type="Proteomes" id="UP000002071">
    <property type="component" value="Chromosome"/>
</dbReference>
<evidence type="ECO:0000256" key="1">
    <source>
        <dbReference type="SAM" id="Phobius"/>
    </source>
</evidence>
<reference evidence="2 3" key="1">
    <citation type="journal article" date="2009" name="Stand. Genomic Sci.">
        <title>Complete genome sequence of Halorhabdus utahensis type strain (AX-2).</title>
        <authorList>
            <person name="Anderson I."/>
            <person name="Tindall B.J."/>
            <person name="Pomrenke H."/>
            <person name="Goker M."/>
            <person name="Lapidus A."/>
            <person name="Nolan M."/>
            <person name="Copeland A."/>
            <person name="Glavina Del Rio T."/>
            <person name="Chen F."/>
            <person name="Tice H."/>
            <person name="Cheng J.F."/>
            <person name="Lucas S."/>
            <person name="Chertkov O."/>
            <person name="Bruce D."/>
            <person name="Brettin T."/>
            <person name="Detter J.C."/>
            <person name="Han C."/>
            <person name="Goodwin L."/>
            <person name="Land M."/>
            <person name="Hauser L."/>
            <person name="Chang Y.J."/>
            <person name="Jeffries C.D."/>
            <person name="Pitluck S."/>
            <person name="Pati A."/>
            <person name="Mavromatis K."/>
            <person name="Ivanova N."/>
            <person name="Ovchinnikova G."/>
            <person name="Chen A."/>
            <person name="Palaniappan K."/>
            <person name="Chain P."/>
            <person name="Rohde M."/>
            <person name="Bristow J."/>
            <person name="Eisen J.A."/>
            <person name="Markowitz V."/>
            <person name="Hugenholtz P."/>
            <person name="Kyrpides N.C."/>
            <person name="Klenk H.P."/>
        </authorList>
    </citation>
    <scope>NUCLEOTIDE SEQUENCE [LARGE SCALE GENOMIC DNA]</scope>
    <source>
        <strain evidence="3">DSM 12940 / JCM 11049 / AX-2</strain>
    </source>
</reference>
<organism evidence="2 3">
    <name type="scientific">Halorhabdus utahensis (strain DSM 12940 / JCM 11049 / AX-2)</name>
    <dbReference type="NCBI Taxonomy" id="519442"/>
    <lineage>
        <taxon>Archaea</taxon>
        <taxon>Methanobacteriati</taxon>
        <taxon>Methanobacteriota</taxon>
        <taxon>Stenosarchaea group</taxon>
        <taxon>Halobacteria</taxon>
        <taxon>Halobacteriales</taxon>
        <taxon>Haloarculaceae</taxon>
        <taxon>Halorhabdus</taxon>
    </lineage>
</organism>
<keyword evidence="3" id="KW-1185">Reference proteome</keyword>
<dbReference type="AlphaFoldDB" id="C7NTV4"/>
<evidence type="ECO:0000313" key="3">
    <source>
        <dbReference type="Proteomes" id="UP000002071"/>
    </source>
</evidence>
<dbReference type="eggNOG" id="ENOG502N63V">
    <property type="taxonomic scope" value="Archaea"/>
</dbReference>